<dbReference type="KEGG" id="ptw:TUM18999_23820"/>
<evidence type="ECO:0000313" key="5">
    <source>
        <dbReference type="Proteomes" id="UP001054892"/>
    </source>
</evidence>
<gene>
    <name evidence="2" type="ORF">TUM18999_23820</name>
    <name evidence="3" type="ORF">TUM20286_54780</name>
</gene>
<name>A0A6J4E6S4_9PSED</name>
<keyword evidence="5" id="KW-1185">Reference proteome</keyword>
<reference evidence="2 4" key="1">
    <citation type="submission" date="2020-05" db="EMBL/GenBank/DDBJ databases">
        <title>Characterization of novel class B3 metallo-beta-lactamase from novel Pseudomonas species.</title>
        <authorList>
            <person name="Yamada K."/>
            <person name="Aoki K."/>
            <person name="Ishii Y."/>
        </authorList>
    </citation>
    <scope>NUCLEOTIDE SEQUENCE [LARGE SCALE GENOMIC DNA]</scope>
    <source>
        <strain evidence="2 4">TUM18999</strain>
        <strain evidence="3 5">TUM20286</strain>
    </source>
</reference>
<accession>A0A6J4E6S4</accession>
<evidence type="ECO:0000313" key="2">
    <source>
        <dbReference type="EMBL" id="BCG24191.1"/>
    </source>
</evidence>
<dbReference type="EMBL" id="BQKM01000020">
    <property type="protein sequence ID" value="GJN55726.1"/>
    <property type="molecule type" value="Genomic_DNA"/>
</dbReference>
<feature type="chain" id="PRO_5026999760" description="Calcium-binding protein" evidence="1">
    <location>
        <begin position="27"/>
        <end position="332"/>
    </location>
</feature>
<evidence type="ECO:0008006" key="6">
    <source>
        <dbReference type="Google" id="ProtNLM"/>
    </source>
</evidence>
<organism evidence="2 4">
    <name type="scientific">Pseudomonas tohonis</name>
    <dbReference type="NCBI Taxonomy" id="2725477"/>
    <lineage>
        <taxon>Bacteria</taxon>
        <taxon>Pseudomonadati</taxon>
        <taxon>Pseudomonadota</taxon>
        <taxon>Gammaproteobacteria</taxon>
        <taxon>Pseudomonadales</taxon>
        <taxon>Pseudomonadaceae</taxon>
        <taxon>Pseudomonas</taxon>
    </lineage>
</organism>
<sequence>MKKLAKLILAGAGLLGAQGFTLNALAAELLGKWDLNGDGTLESVYRGTGVLEVRNAAGALERSYNFGNVTWTLATAANTDSQPGAELVVKAGPDVAIVNHALNDVRKYTIGNALFDVVGTAQLDGGQGDEVIVRTGNALVLISNLNRTKRNVTDGITGTWQYQGAYNLGTLPYATLAYTAGTSLRLYDYSLQAGREFPTDGVTSVITAADLDGAPGNELVARSSSSLLVITGGVQTAVLSSYPGGTGSNWNVHGTLADTDGQPGQEVILALPGKVRVVHQRTGQAKDYTVSGTYAIYAVADRDGVAGAEITVVDSANRSFVINDRLGTIKPL</sequence>
<dbReference type="Proteomes" id="UP000509383">
    <property type="component" value="Chromosome"/>
</dbReference>
<evidence type="ECO:0000313" key="4">
    <source>
        <dbReference type="Proteomes" id="UP000509383"/>
    </source>
</evidence>
<evidence type="ECO:0000313" key="3">
    <source>
        <dbReference type="EMBL" id="GJN55726.1"/>
    </source>
</evidence>
<protein>
    <recommendedName>
        <fullName evidence="6">Calcium-binding protein</fullName>
    </recommendedName>
</protein>
<dbReference type="Proteomes" id="UP001054892">
    <property type="component" value="Unassembled WGS sequence"/>
</dbReference>
<dbReference type="RefSeq" id="WP_173178405.1">
    <property type="nucleotide sequence ID" value="NZ_AP023189.1"/>
</dbReference>
<dbReference type="AlphaFoldDB" id="A0A6J4E6S4"/>
<evidence type="ECO:0000256" key="1">
    <source>
        <dbReference type="SAM" id="SignalP"/>
    </source>
</evidence>
<keyword evidence="1" id="KW-0732">Signal</keyword>
<proteinExistence type="predicted"/>
<dbReference type="EMBL" id="AP023189">
    <property type="protein sequence ID" value="BCG24191.1"/>
    <property type="molecule type" value="Genomic_DNA"/>
</dbReference>
<feature type="signal peptide" evidence="1">
    <location>
        <begin position="1"/>
        <end position="26"/>
    </location>
</feature>